<comment type="caution">
    <text evidence="1">The sequence shown here is derived from an EMBL/GenBank/DDBJ whole genome shotgun (WGS) entry which is preliminary data.</text>
</comment>
<organism evidence="1 2">
    <name type="scientific">Apodospora peruviana</name>
    <dbReference type="NCBI Taxonomy" id="516989"/>
    <lineage>
        <taxon>Eukaryota</taxon>
        <taxon>Fungi</taxon>
        <taxon>Dikarya</taxon>
        <taxon>Ascomycota</taxon>
        <taxon>Pezizomycotina</taxon>
        <taxon>Sordariomycetes</taxon>
        <taxon>Sordariomycetidae</taxon>
        <taxon>Sordariales</taxon>
        <taxon>Lasiosphaeriaceae</taxon>
        <taxon>Apodospora</taxon>
    </lineage>
</organism>
<evidence type="ECO:0000313" key="2">
    <source>
        <dbReference type="Proteomes" id="UP001283341"/>
    </source>
</evidence>
<keyword evidence="2" id="KW-1185">Reference proteome</keyword>
<protein>
    <submittedName>
        <fullName evidence="1">Uncharacterized protein</fullName>
    </submittedName>
</protein>
<reference evidence="1" key="2">
    <citation type="submission" date="2023-06" db="EMBL/GenBank/DDBJ databases">
        <authorList>
            <consortium name="Lawrence Berkeley National Laboratory"/>
            <person name="Haridas S."/>
            <person name="Hensen N."/>
            <person name="Bonometti L."/>
            <person name="Westerberg I."/>
            <person name="Brannstrom I.O."/>
            <person name="Guillou S."/>
            <person name="Cros-Aarteil S."/>
            <person name="Calhoun S."/>
            <person name="Kuo A."/>
            <person name="Mondo S."/>
            <person name="Pangilinan J."/>
            <person name="Riley R."/>
            <person name="Labutti K."/>
            <person name="Andreopoulos B."/>
            <person name="Lipzen A."/>
            <person name="Chen C."/>
            <person name="Yanf M."/>
            <person name="Daum C."/>
            <person name="Ng V."/>
            <person name="Clum A."/>
            <person name="Steindorff A."/>
            <person name="Ohm R."/>
            <person name="Martin F."/>
            <person name="Silar P."/>
            <person name="Natvig D."/>
            <person name="Lalanne C."/>
            <person name="Gautier V."/>
            <person name="Ament-Velasquez S.L."/>
            <person name="Kruys A."/>
            <person name="Hutchinson M.I."/>
            <person name="Powell A.J."/>
            <person name="Barry K."/>
            <person name="Miller A.N."/>
            <person name="Grigoriev I.V."/>
            <person name="Debuchy R."/>
            <person name="Gladieux P."/>
            <person name="Thoren M.H."/>
            <person name="Johannesson H."/>
        </authorList>
    </citation>
    <scope>NUCLEOTIDE SEQUENCE</scope>
    <source>
        <strain evidence="1">CBS 118394</strain>
    </source>
</reference>
<dbReference type="AlphaFoldDB" id="A0AAE0I1Q3"/>
<reference evidence="1" key="1">
    <citation type="journal article" date="2023" name="Mol. Phylogenet. Evol.">
        <title>Genome-scale phylogeny and comparative genomics of the fungal order Sordariales.</title>
        <authorList>
            <person name="Hensen N."/>
            <person name="Bonometti L."/>
            <person name="Westerberg I."/>
            <person name="Brannstrom I.O."/>
            <person name="Guillou S."/>
            <person name="Cros-Aarteil S."/>
            <person name="Calhoun S."/>
            <person name="Haridas S."/>
            <person name="Kuo A."/>
            <person name="Mondo S."/>
            <person name="Pangilinan J."/>
            <person name="Riley R."/>
            <person name="LaButti K."/>
            <person name="Andreopoulos B."/>
            <person name="Lipzen A."/>
            <person name="Chen C."/>
            <person name="Yan M."/>
            <person name="Daum C."/>
            <person name="Ng V."/>
            <person name="Clum A."/>
            <person name="Steindorff A."/>
            <person name="Ohm R.A."/>
            <person name="Martin F."/>
            <person name="Silar P."/>
            <person name="Natvig D.O."/>
            <person name="Lalanne C."/>
            <person name="Gautier V."/>
            <person name="Ament-Velasquez S.L."/>
            <person name="Kruys A."/>
            <person name="Hutchinson M.I."/>
            <person name="Powell A.J."/>
            <person name="Barry K."/>
            <person name="Miller A.N."/>
            <person name="Grigoriev I.V."/>
            <person name="Debuchy R."/>
            <person name="Gladieux P."/>
            <person name="Hiltunen Thoren M."/>
            <person name="Johannesson H."/>
        </authorList>
    </citation>
    <scope>NUCLEOTIDE SEQUENCE</scope>
    <source>
        <strain evidence="1">CBS 118394</strain>
    </source>
</reference>
<sequence length="593" mass="65759">MKGILTSFNHDQGLAKNANPNDINGISCVLGTADEELYNPPRLHFYGNLEDTIIFCQFISWIAAVFRLPVENQLSASSVDFSLDSARTLGNKPPDTHKASFRITTSLNDLQKVGDQEVGTCWTPLFPSMVMASGFPVPTTPGTKGLLIPFGQMLEMADVLYDINLEDKDGKLSGVYFDGVSYVLYPTRYIAEENTVQWHLKRKREHGAERNQAHAPDLGSDQRWLRGVDLETLSNAKAVLGYCGDVVVQLGTASRLAQFEKYRYSLASAESPPPEISLTGLTASINLKGFANLGGSATARYPKGHRVARDKEKKKEYTEVLEDAERQWVILFETSPGQERAWMVSQLSLILELFNFWAFKRGLKDTIKFAEPGPSGVSEAKAVLDDGTYASTIVVPKKIPSDTGLCIGDIVKRIFNRIESRITEGAGSSKGESDKGKIRLGRGGIAGWDWLELAGAPSISDMRGIPDFPEPCWMPFTKRVPIFMGQNLGQLLTPKDQATAKLCGNWQPIPGGIKNNYLVASVASIQKLAEHSGHDECWFFSENLAWEFRDHHLFEGCRDECIANPRIAVQRARLQIKQHGAIVFATERKEGRW</sequence>
<accession>A0AAE0I1Q3</accession>
<name>A0AAE0I1Q3_9PEZI</name>
<evidence type="ECO:0000313" key="1">
    <source>
        <dbReference type="EMBL" id="KAK3316875.1"/>
    </source>
</evidence>
<dbReference type="Proteomes" id="UP001283341">
    <property type="component" value="Unassembled WGS sequence"/>
</dbReference>
<proteinExistence type="predicted"/>
<dbReference type="EMBL" id="JAUEDM010000005">
    <property type="protein sequence ID" value="KAK3316875.1"/>
    <property type="molecule type" value="Genomic_DNA"/>
</dbReference>
<gene>
    <name evidence="1" type="ORF">B0H66DRAFT_306995</name>
</gene>